<feature type="transmembrane region" description="Helical" evidence="1">
    <location>
        <begin position="194"/>
        <end position="217"/>
    </location>
</feature>
<proteinExistence type="predicted"/>
<dbReference type="InParanoid" id="M0D308"/>
<sequence length="271" mass="27388">MPSRYDRATEVTVGSLRLAAVPVAATVLSFSKIARALETDSVGGVVFPFPSGLPTLWTYVSLPNGPAGGAGGAPLGGPLSVPLFVVAFLSGLLLTSALEAGFLGSLSRQIDGSRPSFVESARRFTLRIAGANLLRAALVFAALPLLVVPPVALAVVLVVSYLTYGLSFVVVVRDERLSEAIATTLGLALGGGSYAAYGLAHLLVGAACSLLLTGLVLNGGPVGIVVGAAVVAVPCVFVAAYGLLVVRDLTEGEARAAVRGTRPRAPPGGTE</sequence>
<reference evidence="2 3" key="1">
    <citation type="journal article" date="2014" name="PLoS Genet.">
        <title>Phylogenetically driven sequencing of extremely halophilic archaea reveals strategies for static and dynamic osmo-response.</title>
        <authorList>
            <person name="Becker E.A."/>
            <person name="Seitzer P.M."/>
            <person name="Tritt A."/>
            <person name="Larsen D."/>
            <person name="Krusor M."/>
            <person name="Yao A.I."/>
            <person name="Wu D."/>
            <person name="Madern D."/>
            <person name="Eisen J.A."/>
            <person name="Darling A.E."/>
            <person name="Facciotti M.T."/>
        </authorList>
    </citation>
    <scope>NUCLEOTIDE SEQUENCE [LARGE SCALE GENOMIC DNA]</scope>
    <source>
        <strain evidence="2 3">JCM 14848</strain>
    </source>
</reference>
<keyword evidence="1" id="KW-0812">Transmembrane</keyword>
<keyword evidence="3" id="KW-1185">Reference proteome</keyword>
<comment type="caution">
    <text evidence="2">The sequence shown here is derived from an EMBL/GenBank/DDBJ whole genome shotgun (WGS) entry which is preliminary data.</text>
</comment>
<feature type="transmembrane region" description="Helical" evidence="1">
    <location>
        <begin position="80"/>
        <end position="103"/>
    </location>
</feature>
<feature type="transmembrane region" description="Helical" evidence="1">
    <location>
        <begin position="42"/>
        <end position="60"/>
    </location>
</feature>
<feature type="transmembrane region" description="Helical" evidence="1">
    <location>
        <begin position="223"/>
        <end position="246"/>
    </location>
</feature>
<gene>
    <name evidence="2" type="ORF">C474_12781</name>
</gene>
<dbReference type="eggNOG" id="arCOG06018">
    <property type="taxonomic scope" value="Archaea"/>
</dbReference>
<evidence type="ECO:0000313" key="3">
    <source>
        <dbReference type="Proteomes" id="UP000011513"/>
    </source>
</evidence>
<keyword evidence="1" id="KW-0472">Membrane</keyword>
<dbReference type="Proteomes" id="UP000011513">
    <property type="component" value="Unassembled WGS sequence"/>
</dbReference>
<evidence type="ECO:0008006" key="4">
    <source>
        <dbReference type="Google" id="ProtNLM"/>
    </source>
</evidence>
<name>M0D308_HALPD</name>
<accession>M0D308</accession>
<dbReference type="RefSeq" id="WP_008387305.1">
    <property type="nucleotide sequence ID" value="NZ_AOIV01000027.1"/>
</dbReference>
<feature type="transmembrane region" description="Helical" evidence="1">
    <location>
        <begin position="124"/>
        <end position="145"/>
    </location>
</feature>
<feature type="transmembrane region" description="Helical" evidence="1">
    <location>
        <begin position="151"/>
        <end position="173"/>
    </location>
</feature>
<organism evidence="2 3">
    <name type="scientific">Halogeometricum pallidum JCM 14848</name>
    <dbReference type="NCBI Taxonomy" id="1227487"/>
    <lineage>
        <taxon>Archaea</taxon>
        <taxon>Methanobacteriati</taxon>
        <taxon>Methanobacteriota</taxon>
        <taxon>Stenosarchaea group</taxon>
        <taxon>Halobacteria</taxon>
        <taxon>Halobacteriales</taxon>
        <taxon>Haloferacaceae</taxon>
        <taxon>Halogeometricum</taxon>
    </lineage>
</organism>
<evidence type="ECO:0000313" key="2">
    <source>
        <dbReference type="EMBL" id="ELZ29911.1"/>
    </source>
</evidence>
<evidence type="ECO:0000256" key="1">
    <source>
        <dbReference type="SAM" id="Phobius"/>
    </source>
</evidence>
<dbReference type="AlphaFoldDB" id="M0D308"/>
<keyword evidence="1" id="KW-1133">Transmembrane helix</keyword>
<dbReference type="OrthoDB" id="100715at2157"/>
<protein>
    <recommendedName>
        <fullName evidence="4">DUF4013 domain-containing protein</fullName>
    </recommendedName>
</protein>
<dbReference type="EMBL" id="AOIV01000027">
    <property type="protein sequence ID" value="ELZ29911.1"/>
    <property type="molecule type" value="Genomic_DNA"/>
</dbReference>